<reference evidence="2 3" key="1">
    <citation type="submission" date="2024-04" db="EMBL/GenBank/DDBJ databases">
        <authorList>
            <person name="Waldvogel A.-M."/>
            <person name="Schoenle A."/>
        </authorList>
    </citation>
    <scope>NUCLEOTIDE SEQUENCE [LARGE SCALE GENOMIC DNA]</scope>
</reference>
<evidence type="ECO:0000313" key="2">
    <source>
        <dbReference type="EMBL" id="CAL1609438.1"/>
    </source>
</evidence>
<name>A0AAV2M7W1_KNICA</name>
<protein>
    <submittedName>
        <fullName evidence="2">Uncharacterized protein</fullName>
    </submittedName>
</protein>
<gene>
    <name evidence="2" type="ORF">KC01_LOCUS36178</name>
</gene>
<dbReference type="AlphaFoldDB" id="A0AAV2M7W1"/>
<dbReference type="EMBL" id="OZ035828">
    <property type="protein sequence ID" value="CAL1609438.1"/>
    <property type="molecule type" value="Genomic_DNA"/>
</dbReference>
<dbReference type="Proteomes" id="UP001497482">
    <property type="component" value="Chromosome 6"/>
</dbReference>
<keyword evidence="3" id="KW-1185">Reference proteome</keyword>
<evidence type="ECO:0000313" key="3">
    <source>
        <dbReference type="Proteomes" id="UP001497482"/>
    </source>
</evidence>
<accession>A0AAV2M7W1</accession>
<feature type="compositionally biased region" description="Basic and acidic residues" evidence="1">
    <location>
        <begin position="77"/>
        <end position="97"/>
    </location>
</feature>
<feature type="region of interest" description="Disordered" evidence="1">
    <location>
        <begin position="77"/>
        <end position="102"/>
    </location>
</feature>
<evidence type="ECO:0000256" key="1">
    <source>
        <dbReference type="SAM" id="MobiDB-lite"/>
    </source>
</evidence>
<proteinExistence type="predicted"/>
<sequence>MGYGNQNKLDFNEEPQLELDIEHEAAAEELSSEEFCLMVSRMLASLTDLINERFERMELLLQKSTDAIKATLDNIERSKEERSAAKRSKDEKGDEPSLKPARKRRLLLLTNVRQKRKMLLICSHEEDQAPPPSVRQLVFKIQPCFG</sequence>
<organism evidence="2 3">
    <name type="scientific">Knipowitschia caucasica</name>
    <name type="common">Caucasian dwarf goby</name>
    <name type="synonym">Pomatoschistus caucasicus</name>
    <dbReference type="NCBI Taxonomy" id="637954"/>
    <lineage>
        <taxon>Eukaryota</taxon>
        <taxon>Metazoa</taxon>
        <taxon>Chordata</taxon>
        <taxon>Craniata</taxon>
        <taxon>Vertebrata</taxon>
        <taxon>Euteleostomi</taxon>
        <taxon>Actinopterygii</taxon>
        <taxon>Neopterygii</taxon>
        <taxon>Teleostei</taxon>
        <taxon>Neoteleostei</taxon>
        <taxon>Acanthomorphata</taxon>
        <taxon>Gobiaria</taxon>
        <taxon>Gobiiformes</taxon>
        <taxon>Gobioidei</taxon>
        <taxon>Gobiidae</taxon>
        <taxon>Gobiinae</taxon>
        <taxon>Knipowitschia</taxon>
    </lineage>
</organism>